<evidence type="ECO:0000256" key="8">
    <source>
        <dbReference type="ARBA" id="ARBA00023304"/>
    </source>
</evidence>
<evidence type="ECO:0000256" key="6">
    <source>
        <dbReference type="ARBA" id="ARBA00013053"/>
    </source>
</evidence>
<dbReference type="GO" id="GO:0047810">
    <property type="term" value="F:D-alanine-2-oxoglutarate aminotransferase activity"/>
    <property type="evidence" value="ECO:0007669"/>
    <property type="project" value="UniProtKB-EC"/>
</dbReference>
<comment type="catalytic activity">
    <reaction evidence="11">
        <text>L-leucine + 2-oxoglutarate = 4-methyl-2-oxopentanoate + L-glutamate</text>
        <dbReference type="Rhea" id="RHEA:18321"/>
        <dbReference type="ChEBI" id="CHEBI:16810"/>
        <dbReference type="ChEBI" id="CHEBI:17865"/>
        <dbReference type="ChEBI" id="CHEBI:29985"/>
        <dbReference type="ChEBI" id="CHEBI:57427"/>
        <dbReference type="EC" id="2.6.1.42"/>
    </reaction>
</comment>
<keyword evidence="8" id="KW-0100">Branched-chain amino acid biosynthesis</keyword>
<dbReference type="Pfam" id="PF01063">
    <property type="entry name" value="Aminotran_4"/>
    <property type="match status" value="1"/>
</dbReference>
<proteinExistence type="inferred from homology"/>
<comment type="caution">
    <text evidence="12">The sequence shown here is derived from an EMBL/GenBank/DDBJ whole genome shotgun (WGS) entry which is preliminary data.</text>
</comment>
<dbReference type="RefSeq" id="WP_200671329.1">
    <property type="nucleotide sequence ID" value="NZ_JACWCW010000060.1"/>
</dbReference>
<keyword evidence="12" id="KW-0032">Aminotransferase</keyword>
<comment type="similarity">
    <text evidence="5">Belongs to the class-IV pyridoxal-phosphate-dependent aminotransferase family.</text>
</comment>
<comment type="catalytic activity">
    <reaction evidence="9">
        <text>L-valine + 2-oxoglutarate = 3-methyl-2-oxobutanoate + L-glutamate</text>
        <dbReference type="Rhea" id="RHEA:24813"/>
        <dbReference type="ChEBI" id="CHEBI:11851"/>
        <dbReference type="ChEBI" id="CHEBI:16810"/>
        <dbReference type="ChEBI" id="CHEBI:29985"/>
        <dbReference type="ChEBI" id="CHEBI:57762"/>
        <dbReference type="EC" id="2.6.1.42"/>
    </reaction>
</comment>
<accession>A0ABU9Z714</accession>
<dbReference type="Proteomes" id="UP001404845">
    <property type="component" value="Unassembled WGS sequence"/>
</dbReference>
<dbReference type="PANTHER" id="PTHR42743:SF11">
    <property type="entry name" value="AMINODEOXYCHORISMATE LYASE"/>
    <property type="match status" value="1"/>
</dbReference>
<comment type="pathway">
    <text evidence="3">Amino-acid biosynthesis; L-valine biosynthesis; L-valine from pyruvate: step 4/4.</text>
</comment>
<sequence length="290" mass="31564">MSRTAYLNGQFLPLDEARVPVMDRGFLFADGIYEVAAVLHGRLVDNAGHLARLDRSLAEIGIRNPHTAEEWERLETQLVEKNAVREGLVYIQVTRGVAERDFSFPKGDVAPTVVMFTQEKSIVNNPMAETGARAITVPDLRWKRRDIKSVALLAQVLAKQQAAEAGVAEAFMVEDGVVTEGSSSTVFIVTRAGALVTRPLSHAILPGITRKAVLALAKETSLAFEERLINARELPEAAEAFYTSASAFVMPVVEIDGKALGDGRPGPVARRMRELYFAFAEKSEASTGLA</sequence>
<evidence type="ECO:0000256" key="4">
    <source>
        <dbReference type="ARBA" id="ARBA00005072"/>
    </source>
</evidence>
<keyword evidence="8" id="KW-0028">Amino-acid biosynthesis</keyword>
<dbReference type="PANTHER" id="PTHR42743">
    <property type="entry name" value="AMINO-ACID AMINOTRANSFERASE"/>
    <property type="match status" value="1"/>
</dbReference>
<dbReference type="InterPro" id="IPR001544">
    <property type="entry name" value="Aminotrans_IV"/>
</dbReference>
<dbReference type="CDD" id="cd01558">
    <property type="entry name" value="D-AAT_like"/>
    <property type="match status" value="1"/>
</dbReference>
<evidence type="ECO:0000313" key="13">
    <source>
        <dbReference type="Proteomes" id="UP001404845"/>
    </source>
</evidence>
<reference evidence="12 13" key="1">
    <citation type="journal article" date="2023" name="PLoS ONE">
        <title>Complete genome assembly of Hawai'i environmental nontuberculous mycobacteria reveals unexpected co-isolation with methylobacteria.</title>
        <authorList>
            <person name="Hendrix J."/>
            <person name="Epperson L.E."/>
            <person name="Tong E.I."/>
            <person name="Chan Y.L."/>
            <person name="Hasan N.A."/>
            <person name="Dawrs S.N."/>
            <person name="Norton G.J."/>
            <person name="Virdi R."/>
            <person name="Crooks J.L."/>
            <person name="Chan E.D."/>
            <person name="Honda J.R."/>
            <person name="Strong M."/>
        </authorList>
    </citation>
    <scope>NUCLEOTIDE SEQUENCE [LARGE SCALE GENOMIC DNA]</scope>
    <source>
        <strain evidence="12 13">NJH_HI01</strain>
    </source>
</reference>
<comment type="catalytic activity">
    <reaction evidence="10">
        <text>L-isoleucine + 2-oxoglutarate = (S)-3-methyl-2-oxopentanoate + L-glutamate</text>
        <dbReference type="Rhea" id="RHEA:24801"/>
        <dbReference type="ChEBI" id="CHEBI:16810"/>
        <dbReference type="ChEBI" id="CHEBI:29985"/>
        <dbReference type="ChEBI" id="CHEBI:35146"/>
        <dbReference type="ChEBI" id="CHEBI:58045"/>
        <dbReference type="EC" id="2.6.1.42"/>
    </reaction>
</comment>
<dbReference type="InterPro" id="IPR043131">
    <property type="entry name" value="BCAT-like_N"/>
</dbReference>
<comment type="pathway">
    <text evidence="2">Amino-acid biosynthesis; L-isoleucine biosynthesis; L-isoleucine from 2-oxobutanoate: step 4/4.</text>
</comment>
<dbReference type="InterPro" id="IPR036038">
    <property type="entry name" value="Aminotransferase-like"/>
</dbReference>
<evidence type="ECO:0000256" key="2">
    <source>
        <dbReference type="ARBA" id="ARBA00004824"/>
    </source>
</evidence>
<evidence type="ECO:0000256" key="9">
    <source>
        <dbReference type="ARBA" id="ARBA00048212"/>
    </source>
</evidence>
<organism evidence="12 13">
    <name type="scientific">Methylorubrum rhodesianum</name>
    <dbReference type="NCBI Taxonomy" id="29427"/>
    <lineage>
        <taxon>Bacteria</taxon>
        <taxon>Pseudomonadati</taxon>
        <taxon>Pseudomonadota</taxon>
        <taxon>Alphaproteobacteria</taxon>
        <taxon>Hyphomicrobiales</taxon>
        <taxon>Methylobacteriaceae</taxon>
        <taxon>Methylorubrum</taxon>
    </lineage>
</organism>
<keyword evidence="13" id="KW-1185">Reference proteome</keyword>
<dbReference type="EC" id="2.6.1.42" evidence="6"/>
<dbReference type="SUPFAM" id="SSF56752">
    <property type="entry name" value="D-aminoacid aminotransferase-like PLP-dependent enzymes"/>
    <property type="match status" value="1"/>
</dbReference>
<keyword evidence="12" id="KW-0808">Transferase</keyword>
<evidence type="ECO:0000256" key="11">
    <source>
        <dbReference type="ARBA" id="ARBA00049229"/>
    </source>
</evidence>
<evidence type="ECO:0000256" key="5">
    <source>
        <dbReference type="ARBA" id="ARBA00009320"/>
    </source>
</evidence>
<comment type="pathway">
    <text evidence="4">Amino-acid biosynthesis; L-leucine biosynthesis; L-leucine from 3-methyl-2-oxobutanoate: step 4/4.</text>
</comment>
<name>A0ABU9Z714_9HYPH</name>
<evidence type="ECO:0000313" key="12">
    <source>
        <dbReference type="EMBL" id="MEN3227039.1"/>
    </source>
</evidence>
<protein>
    <recommendedName>
        <fullName evidence="7">Probable branched-chain-amino-acid aminotransferase</fullName>
        <ecNumber evidence="6">2.6.1.42</ecNumber>
    </recommendedName>
</protein>
<dbReference type="NCBIfam" id="NF005209">
    <property type="entry name" value="PRK06680.1"/>
    <property type="match status" value="1"/>
</dbReference>
<evidence type="ECO:0000256" key="10">
    <source>
        <dbReference type="ARBA" id="ARBA00048798"/>
    </source>
</evidence>
<gene>
    <name evidence="12" type="ORF">PUR21_05065</name>
</gene>
<evidence type="ECO:0000256" key="3">
    <source>
        <dbReference type="ARBA" id="ARBA00004931"/>
    </source>
</evidence>
<dbReference type="EMBL" id="JAQYXL010000001">
    <property type="protein sequence ID" value="MEN3227039.1"/>
    <property type="molecule type" value="Genomic_DNA"/>
</dbReference>
<dbReference type="Gene3D" id="3.20.10.10">
    <property type="entry name" value="D-amino Acid Aminotransferase, subunit A, domain 2"/>
    <property type="match status" value="1"/>
</dbReference>
<dbReference type="InterPro" id="IPR050571">
    <property type="entry name" value="Class-IV_PLP-Dep_Aminotrnsfr"/>
</dbReference>
<comment type="function">
    <text evidence="1">Acts on leucine, isoleucine and valine.</text>
</comment>
<dbReference type="Gene3D" id="3.30.470.10">
    <property type="match status" value="1"/>
</dbReference>
<dbReference type="InterPro" id="IPR043132">
    <property type="entry name" value="BCAT-like_C"/>
</dbReference>
<evidence type="ECO:0000256" key="7">
    <source>
        <dbReference type="ARBA" id="ARBA00014472"/>
    </source>
</evidence>
<evidence type="ECO:0000256" key="1">
    <source>
        <dbReference type="ARBA" id="ARBA00003109"/>
    </source>
</evidence>